<dbReference type="Proteomes" id="UP001151760">
    <property type="component" value="Unassembled WGS sequence"/>
</dbReference>
<evidence type="ECO:0000313" key="2">
    <source>
        <dbReference type="Proteomes" id="UP001151760"/>
    </source>
</evidence>
<reference evidence="1" key="1">
    <citation type="journal article" date="2022" name="Int. J. Mol. Sci.">
        <title>Draft Genome of Tanacetum Coccineum: Genomic Comparison of Closely Related Tanacetum-Family Plants.</title>
        <authorList>
            <person name="Yamashiro T."/>
            <person name="Shiraishi A."/>
            <person name="Nakayama K."/>
            <person name="Satake H."/>
        </authorList>
    </citation>
    <scope>NUCLEOTIDE SEQUENCE</scope>
</reference>
<gene>
    <name evidence="1" type="ORF">Tco_0877295</name>
</gene>
<organism evidence="1 2">
    <name type="scientific">Tanacetum coccineum</name>
    <dbReference type="NCBI Taxonomy" id="301880"/>
    <lineage>
        <taxon>Eukaryota</taxon>
        <taxon>Viridiplantae</taxon>
        <taxon>Streptophyta</taxon>
        <taxon>Embryophyta</taxon>
        <taxon>Tracheophyta</taxon>
        <taxon>Spermatophyta</taxon>
        <taxon>Magnoliopsida</taxon>
        <taxon>eudicotyledons</taxon>
        <taxon>Gunneridae</taxon>
        <taxon>Pentapetalae</taxon>
        <taxon>asterids</taxon>
        <taxon>campanulids</taxon>
        <taxon>Asterales</taxon>
        <taxon>Asteraceae</taxon>
        <taxon>Asteroideae</taxon>
        <taxon>Anthemideae</taxon>
        <taxon>Anthemidinae</taxon>
        <taxon>Tanacetum</taxon>
    </lineage>
</organism>
<comment type="caution">
    <text evidence="1">The sequence shown here is derived from an EMBL/GenBank/DDBJ whole genome shotgun (WGS) entry which is preliminary data.</text>
</comment>
<name>A0ABQ5BWI2_9ASTR</name>
<dbReference type="EMBL" id="BQNB010013648">
    <property type="protein sequence ID" value="GJT18589.1"/>
    <property type="molecule type" value="Genomic_DNA"/>
</dbReference>
<evidence type="ECO:0000313" key="1">
    <source>
        <dbReference type="EMBL" id="GJT18589.1"/>
    </source>
</evidence>
<accession>A0ABQ5BWI2</accession>
<proteinExistence type="predicted"/>
<keyword evidence="2" id="KW-1185">Reference proteome</keyword>
<reference evidence="1" key="2">
    <citation type="submission" date="2022-01" db="EMBL/GenBank/DDBJ databases">
        <authorList>
            <person name="Yamashiro T."/>
            <person name="Shiraishi A."/>
            <person name="Satake H."/>
            <person name="Nakayama K."/>
        </authorList>
    </citation>
    <scope>NUCLEOTIDE SEQUENCE</scope>
</reference>
<sequence length="71" mass="8138">MAQLKKLTFEELKVEFEKLMRSIESFMPMGSEERVKRAGVQLEQESSKKQKIVVEIVPVAPERKKSDEGDG</sequence>
<protein>
    <submittedName>
        <fullName evidence="1">Uncharacterized protein</fullName>
    </submittedName>
</protein>